<evidence type="ECO:0000313" key="2">
    <source>
        <dbReference type="EMBL" id="KAH1092208.1"/>
    </source>
</evidence>
<comment type="caution">
    <text evidence="2">The sequence shown here is derived from an EMBL/GenBank/DDBJ whole genome shotgun (WGS) entry which is preliminary data.</text>
</comment>
<dbReference type="EMBL" id="JAIQCV010000006">
    <property type="protein sequence ID" value="KAH1092208.1"/>
    <property type="molecule type" value="Genomic_DNA"/>
</dbReference>
<reference evidence="2 3" key="1">
    <citation type="journal article" date="2021" name="Plant Biotechnol. J.">
        <title>Multi-omics assisted identification of the key and species-specific regulatory components of drought-tolerant mechanisms in Gossypium stocksii.</title>
        <authorList>
            <person name="Yu D."/>
            <person name="Ke L."/>
            <person name="Zhang D."/>
            <person name="Wu Y."/>
            <person name="Sun Y."/>
            <person name="Mei J."/>
            <person name="Sun J."/>
            <person name="Sun Y."/>
        </authorList>
    </citation>
    <scope>NUCLEOTIDE SEQUENCE [LARGE SCALE GENOMIC DNA]</scope>
    <source>
        <strain evidence="3">cv. E1</strain>
        <tissue evidence="2">Leaf</tissue>
    </source>
</reference>
<proteinExistence type="predicted"/>
<feature type="region of interest" description="Disordered" evidence="1">
    <location>
        <begin position="1"/>
        <end position="22"/>
    </location>
</feature>
<organism evidence="2 3">
    <name type="scientific">Gossypium stocksii</name>
    <dbReference type="NCBI Taxonomy" id="47602"/>
    <lineage>
        <taxon>Eukaryota</taxon>
        <taxon>Viridiplantae</taxon>
        <taxon>Streptophyta</taxon>
        <taxon>Embryophyta</taxon>
        <taxon>Tracheophyta</taxon>
        <taxon>Spermatophyta</taxon>
        <taxon>Magnoliopsida</taxon>
        <taxon>eudicotyledons</taxon>
        <taxon>Gunneridae</taxon>
        <taxon>Pentapetalae</taxon>
        <taxon>rosids</taxon>
        <taxon>malvids</taxon>
        <taxon>Malvales</taxon>
        <taxon>Malvaceae</taxon>
        <taxon>Malvoideae</taxon>
        <taxon>Gossypium</taxon>
    </lineage>
</organism>
<evidence type="ECO:0000313" key="3">
    <source>
        <dbReference type="Proteomes" id="UP000828251"/>
    </source>
</evidence>
<gene>
    <name evidence="2" type="ORF">J1N35_019465</name>
</gene>
<protein>
    <submittedName>
        <fullName evidence="2">Uncharacterized protein</fullName>
    </submittedName>
</protein>
<feature type="compositionally biased region" description="Basic residues" evidence="1">
    <location>
        <begin position="175"/>
        <end position="187"/>
    </location>
</feature>
<dbReference type="OrthoDB" id="996639at2759"/>
<accession>A0A9D3VT97</accession>
<sequence length="187" mass="20981">MLKGVDEHIEPTETHERARKASQSRDMLLALYGRVARLKSSMGDMKETVKEVDGYNTKLELRQDQLNNQMTKALSDNMDVMLGILNTIWEQIEELKGELNIYKDALGNEALMVAAKLKVDVSKSKEFNRTKSANDASSFLWGIEQYFRAKGITNDATKGGARNGVVVRSREQGRMKRKKKKNGGGNG</sequence>
<dbReference type="AlphaFoldDB" id="A0A9D3VT97"/>
<feature type="region of interest" description="Disordered" evidence="1">
    <location>
        <begin position="158"/>
        <end position="187"/>
    </location>
</feature>
<evidence type="ECO:0000256" key="1">
    <source>
        <dbReference type="SAM" id="MobiDB-lite"/>
    </source>
</evidence>
<name>A0A9D3VT97_9ROSI</name>
<keyword evidence="3" id="KW-1185">Reference proteome</keyword>
<dbReference type="Proteomes" id="UP000828251">
    <property type="component" value="Unassembled WGS sequence"/>
</dbReference>
<feature type="compositionally biased region" description="Basic and acidic residues" evidence="1">
    <location>
        <begin position="1"/>
        <end position="16"/>
    </location>
</feature>